<dbReference type="CDD" id="cd11385">
    <property type="entry name" value="RagC_like"/>
    <property type="match status" value="1"/>
</dbReference>
<keyword evidence="8" id="KW-0342">GTP-binding</keyword>
<protein>
    <recommendedName>
        <fullName evidence="12">LIM zinc-binding domain-containing protein</fullName>
    </recommendedName>
</protein>
<evidence type="ECO:0000256" key="5">
    <source>
        <dbReference type="ARBA" id="ARBA00022801"/>
    </source>
</evidence>
<feature type="domain" description="LIM zinc-binding" evidence="12">
    <location>
        <begin position="471"/>
        <end position="531"/>
    </location>
</feature>
<keyword evidence="3 11" id="KW-0479">Metal-binding</keyword>
<dbReference type="CDD" id="cd09434">
    <property type="entry name" value="LIM4_FHL3"/>
    <property type="match status" value="1"/>
</dbReference>
<keyword evidence="6 11" id="KW-0862">Zinc</keyword>
<dbReference type="Pfam" id="PF04670">
    <property type="entry name" value="Gtr1_RagA"/>
    <property type="match status" value="1"/>
</dbReference>
<keyword evidence="7 11" id="KW-0440">LIM domain</keyword>
<evidence type="ECO:0000313" key="13">
    <source>
        <dbReference type="EMBL" id="KAL1255123.1"/>
    </source>
</evidence>
<evidence type="ECO:0000256" key="11">
    <source>
        <dbReference type="PROSITE-ProRule" id="PRU00125"/>
    </source>
</evidence>
<dbReference type="PROSITE" id="PS00478">
    <property type="entry name" value="LIM_DOMAIN_1"/>
    <property type="match status" value="3"/>
</dbReference>
<dbReference type="InterPro" id="IPR001781">
    <property type="entry name" value="Znf_LIM"/>
</dbReference>
<dbReference type="CDD" id="cd09427">
    <property type="entry name" value="LIM2_FHL3"/>
    <property type="match status" value="1"/>
</dbReference>
<dbReference type="Gene3D" id="3.30.450.190">
    <property type="match status" value="1"/>
</dbReference>
<dbReference type="Pfam" id="PF00412">
    <property type="entry name" value="LIM"/>
    <property type="match status" value="4"/>
</dbReference>
<dbReference type="CDD" id="cd09346">
    <property type="entry name" value="LIM3_FHL"/>
    <property type="match status" value="1"/>
</dbReference>
<dbReference type="PANTHER" id="PTHR11259">
    <property type="entry name" value="RAS-RELATED GTP BINDING RAG/GTR YEAST"/>
    <property type="match status" value="1"/>
</dbReference>
<evidence type="ECO:0000313" key="14">
    <source>
        <dbReference type="Proteomes" id="UP001558613"/>
    </source>
</evidence>
<feature type="domain" description="LIM zinc-binding" evidence="12">
    <location>
        <begin position="652"/>
        <end position="711"/>
    </location>
</feature>
<evidence type="ECO:0000256" key="9">
    <source>
        <dbReference type="ARBA" id="ARBA00023136"/>
    </source>
</evidence>
<comment type="catalytic activity">
    <reaction evidence="10">
        <text>GTP + H2O = GDP + phosphate + H(+)</text>
        <dbReference type="Rhea" id="RHEA:19669"/>
        <dbReference type="ChEBI" id="CHEBI:15377"/>
        <dbReference type="ChEBI" id="CHEBI:15378"/>
        <dbReference type="ChEBI" id="CHEBI:37565"/>
        <dbReference type="ChEBI" id="CHEBI:43474"/>
        <dbReference type="ChEBI" id="CHEBI:58189"/>
    </reaction>
    <physiologicalReaction direction="left-to-right" evidence="10">
        <dbReference type="Rhea" id="RHEA:19670"/>
    </physiologicalReaction>
</comment>
<dbReference type="EMBL" id="JAYMGO010000019">
    <property type="protein sequence ID" value="KAL1255123.1"/>
    <property type="molecule type" value="Genomic_DNA"/>
</dbReference>
<name>A0ABR3LUK2_9TELE</name>
<evidence type="ECO:0000256" key="4">
    <source>
        <dbReference type="ARBA" id="ARBA00022741"/>
    </source>
</evidence>
<keyword evidence="14" id="KW-1185">Reference proteome</keyword>
<dbReference type="SUPFAM" id="SSF52540">
    <property type="entry name" value="P-loop containing nucleoside triphosphate hydrolases"/>
    <property type="match status" value="1"/>
</dbReference>
<gene>
    <name evidence="13" type="ORF">QQF64_013184</name>
</gene>
<dbReference type="InterPro" id="IPR039400">
    <property type="entry name" value="RagC/D"/>
</dbReference>
<dbReference type="InterPro" id="IPR006762">
    <property type="entry name" value="Gtr1_RagA"/>
</dbReference>
<dbReference type="InterPro" id="IPR027417">
    <property type="entry name" value="P-loop_NTPase"/>
</dbReference>
<comment type="caution">
    <text evidence="13">The sequence shown here is derived from an EMBL/GenBank/DDBJ whole genome shotgun (WGS) entry which is preliminary data.</text>
</comment>
<evidence type="ECO:0000256" key="10">
    <source>
        <dbReference type="ARBA" id="ARBA00049117"/>
    </source>
</evidence>
<dbReference type="Gene3D" id="3.40.50.300">
    <property type="entry name" value="P-loop containing nucleotide triphosphate hydrolases"/>
    <property type="match status" value="1"/>
</dbReference>
<keyword evidence="5" id="KW-0378">Hydrolase</keyword>
<proteinExistence type="inferred from homology"/>
<keyword evidence="9" id="KW-0472">Membrane</keyword>
<feature type="domain" description="LIM zinc-binding" evidence="12">
    <location>
        <begin position="532"/>
        <end position="593"/>
    </location>
</feature>
<evidence type="ECO:0000256" key="7">
    <source>
        <dbReference type="ARBA" id="ARBA00023038"/>
    </source>
</evidence>
<dbReference type="SMART" id="SM00132">
    <property type="entry name" value="LIM"/>
    <property type="match status" value="4"/>
</dbReference>
<dbReference type="PANTHER" id="PTHR11259:SF6">
    <property type="entry name" value="RAS-RELATED GTP-BINDING PROTEIN C"/>
    <property type="match status" value="1"/>
</dbReference>
<dbReference type="SUPFAM" id="SSF57716">
    <property type="entry name" value="Glucocorticoid receptor-like (DNA-binding domain)"/>
    <property type="match status" value="5"/>
</dbReference>
<evidence type="ECO:0000256" key="3">
    <source>
        <dbReference type="ARBA" id="ARBA00022723"/>
    </source>
</evidence>
<evidence type="ECO:0000256" key="2">
    <source>
        <dbReference type="ARBA" id="ARBA00007756"/>
    </source>
</evidence>
<sequence>MSMEYEEQLAGSLVDSFPKDFGYGVENMDMMQENLENSPSADNKPRILLMGLRRSGKSSIQKVVFHKMSPNETLFLESTNKIYKDDISGSSFVNFHIWDFPGQVDFFDPTFDYEMIFRGTGALIFVIDAQDDYVEALGRLHLTVSRAFRVNPEINFEVFIHKVDGLSDDHKIETQRDIHQRANDDLADASLEKLHLSFYLTSIYDHSIFEAFSKVVQKLIPQLPTLENLLNIFISNSGIEKAFLFDVVSKIYIATDSSPVDMQSYELCCDMIDVVIDVSCIYGLKDDSNSNAYDKESLAIIKLNNTTVLYLKEVTKFLALVCILREESFERKGLIDYNFHCFRKAIHEVFEVSSSSTQRTGAAVQSSPPSSSGNGLARLKSAALNEVGGLRVQMSRPVGGSAPCEVFHEKNCSNTTVCLTDRLYTLCTGPDQLDSSTPRTRVHLNLLTVLKYIQVEDVPHCVPCYDRLYANTCQECKELIEHNSRELYYEDRHYHEHCFRCSRCSRSLADEPFTCQEDALVCNDCYCSEFSSKCVACGKTVMPGSKRLEYGGCAWHEECFVCCGCEQPIGAQSFIPDKGEYYCVPCYEGRFAPRCAHCKQLLVQGGVTYRDEPWHKECFLCTGCKVQLAGQPFTTQGEDPYCVKCFSNLYAQKCSACDKPITGFGEGKYISFEERQWHQLCFKCSECSVSLVGAGFFPDGSKILCKSCNEK</sequence>
<evidence type="ECO:0000256" key="1">
    <source>
        <dbReference type="ARBA" id="ARBA00004308"/>
    </source>
</evidence>
<dbReference type="Proteomes" id="UP001558613">
    <property type="component" value="Unassembled WGS sequence"/>
</dbReference>
<dbReference type="Gene3D" id="2.10.110.10">
    <property type="entry name" value="Cysteine Rich Protein"/>
    <property type="match status" value="4"/>
</dbReference>
<comment type="subcellular location">
    <subcellularLocation>
        <location evidence="1">Endomembrane system</location>
    </subcellularLocation>
</comment>
<keyword evidence="4" id="KW-0547">Nucleotide-binding</keyword>
<comment type="similarity">
    <text evidence="2">Belongs to the GTR/RAG GTP-binding protein family.</text>
</comment>
<evidence type="ECO:0000256" key="8">
    <source>
        <dbReference type="ARBA" id="ARBA00023134"/>
    </source>
</evidence>
<organism evidence="13 14">
    <name type="scientific">Cirrhinus molitorella</name>
    <name type="common">mud carp</name>
    <dbReference type="NCBI Taxonomy" id="172907"/>
    <lineage>
        <taxon>Eukaryota</taxon>
        <taxon>Metazoa</taxon>
        <taxon>Chordata</taxon>
        <taxon>Craniata</taxon>
        <taxon>Vertebrata</taxon>
        <taxon>Euteleostomi</taxon>
        <taxon>Actinopterygii</taxon>
        <taxon>Neopterygii</taxon>
        <taxon>Teleostei</taxon>
        <taxon>Ostariophysi</taxon>
        <taxon>Cypriniformes</taxon>
        <taxon>Cyprinidae</taxon>
        <taxon>Labeoninae</taxon>
        <taxon>Labeonini</taxon>
        <taxon>Cirrhinus</taxon>
    </lineage>
</organism>
<dbReference type="PROSITE" id="PS50023">
    <property type="entry name" value="LIM_DOMAIN_2"/>
    <property type="match status" value="3"/>
</dbReference>
<evidence type="ECO:0000259" key="12">
    <source>
        <dbReference type="PROSITE" id="PS50023"/>
    </source>
</evidence>
<accession>A0ABR3LUK2</accession>
<dbReference type="CDD" id="cd09423">
    <property type="entry name" value="LIM1_FHL3"/>
    <property type="match status" value="1"/>
</dbReference>
<reference evidence="13 14" key="1">
    <citation type="submission" date="2023-09" db="EMBL/GenBank/DDBJ databases">
        <authorList>
            <person name="Wang M."/>
        </authorList>
    </citation>
    <scope>NUCLEOTIDE SEQUENCE [LARGE SCALE GENOMIC DNA]</scope>
    <source>
        <strain evidence="13">GT-2023</strain>
        <tissue evidence="13">Liver</tissue>
    </source>
</reference>
<evidence type="ECO:0000256" key="6">
    <source>
        <dbReference type="ARBA" id="ARBA00022833"/>
    </source>
</evidence>